<protein>
    <submittedName>
        <fullName evidence="1">Uncharacterized protein</fullName>
    </submittedName>
</protein>
<keyword evidence="2" id="KW-1185">Reference proteome</keyword>
<sequence>MKDEHRGALAAVLHPVRQAAQGVSDQLWIVNDPAATPTPDEALRALDTLQAEVARARTLVVRLAAQD</sequence>
<dbReference type="RefSeq" id="WP_146178688.1">
    <property type="nucleotide sequence ID" value="NZ_PVNG01000041.1"/>
</dbReference>
<dbReference type="EMBL" id="PVNG01000041">
    <property type="protein sequence ID" value="PRX48086.1"/>
    <property type="molecule type" value="Genomic_DNA"/>
</dbReference>
<organism evidence="1 2">
    <name type="scientific">Nonomuraea fuscirosea</name>
    <dbReference type="NCBI Taxonomy" id="1291556"/>
    <lineage>
        <taxon>Bacteria</taxon>
        <taxon>Bacillati</taxon>
        <taxon>Actinomycetota</taxon>
        <taxon>Actinomycetes</taxon>
        <taxon>Streptosporangiales</taxon>
        <taxon>Streptosporangiaceae</taxon>
        <taxon>Nonomuraea</taxon>
    </lineage>
</organism>
<evidence type="ECO:0000313" key="1">
    <source>
        <dbReference type="EMBL" id="PRX48086.1"/>
    </source>
</evidence>
<proteinExistence type="predicted"/>
<dbReference type="Proteomes" id="UP000238312">
    <property type="component" value="Unassembled WGS sequence"/>
</dbReference>
<dbReference type="OrthoDB" id="10004591at2"/>
<comment type="caution">
    <text evidence="1">The sequence shown here is derived from an EMBL/GenBank/DDBJ whole genome shotgun (WGS) entry which is preliminary data.</text>
</comment>
<gene>
    <name evidence="1" type="ORF">B0I32_14142</name>
</gene>
<accession>A0A2T0LVY0</accession>
<reference evidence="1 2" key="1">
    <citation type="submission" date="2018-03" db="EMBL/GenBank/DDBJ databases">
        <title>Genomic Encyclopedia of Type Strains, Phase III (KMG-III): the genomes of soil and plant-associated and newly described type strains.</title>
        <authorList>
            <person name="Whitman W."/>
        </authorList>
    </citation>
    <scope>NUCLEOTIDE SEQUENCE [LARGE SCALE GENOMIC DNA]</scope>
    <source>
        <strain evidence="1 2">CGMCC 4.7104</strain>
    </source>
</reference>
<name>A0A2T0LVY0_9ACTN</name>
<dbReference type="AlphaFoldDB" id="A0A2T0LVY0"/>
<evidence type="ECO:0000313" key="2">
    <source>
        <dbReference type="Proteomes" id="UP000238312"/>
    </source>
</evidence>